<dbReference type="EMBL" id="JAPTMU010000014">
    <property type="protein sequence ID" value="KAJ4932546.1"/>
    <property type="molecule type" value="Genomic_DNA"/>
</dbReference>
<comment type="caution">
    <text evidence="2">The sequence shown here is derived from an EMBL/GenBank/DDBJ whole genome shotgun (WGS) entry which is preliminary data.</text>
</comment>
<sequence length="130" mass="14097">MLTTRDATEEKEGAIHHTLNYKQLVASSMDITPDKTTAAKSFLTEAVLKNNAEKLSEELKEGQAGDVFRCVISPEACDSPVATPLPAPSPRVKPSSHPSLTLHPHLVHDFSKPPPFSCSQSWHEIAGCLP</sequence>
<accession>A0AAD6FEX2</accession>
<evidence type="ECO:0000313" key="3">
    <source>
        <dbReference type="Proteomes" id="UP001219934"/>
    </source>
</evidence>
<reference evidence="2" key="1">
    <citation type="submission" date="2022-11" db="EMBL/GenBank/DDBJ databases">
        <title>Chromosome-level genome of Pogonophryne albipinna.</title>
        <authorList>
            <person name="Jo E."/>
        </authorList>
    </citation>
    <scope>NUCLEOTIDE SEQUENCE</scope>
    <source>
        <strain evidence="2">SGF0006</strain>
        <tissue evidence="2">Muscle</tissue>
    </source>
</reference>
<keyword evidence="3" id="KW-1185">Reference proteome</keyword>
<name>A0AAD6FEX2_9TELE</name>
<evidence type="ECO:0000256" key="1">
    <source>
        <dbReference type="SAM" id="MobiDB-lite"/>
    </source>
</evidence>
<evidence type="ECO:0000313" key="2">
    <source>
        <dbReference type="EMBL" id="KAJ4932546.1"/>
    </source>
</evidence>
<proteinExistence type="predicted"/>
<protein>
    <submittedName>
        <fullName evidence="2">Uncharacterized protein</fullName>
    </submittedName>
</protein>
<dbReference type="AlphaFoldDB" id="A0AAD6FEX2"/>
<gene>
    <name evidence="2" type="ORF">JOQ06_010964</name>
</gene>
<feature type="region of interest" description="Disordered" evidence="1">
    <location>
        <begin position="81"/>
        <end position="100"/>
    </location>
</feature>
<dbReference type="Proteomes" id="UP001219934">
    <property type="component" value="Unassembled WGS sequence"/>
</dbReference>
<organism evidence="2 3">
    <name type="scientific">Pogonophryne albipinna</name>
    <dbReference type="NCBI Taxonomy" id="1090488"/>
    <lineage>
        <taxon>Eukaryota</taxon>
        <taxon>Metazoa</taxon>
        <taxon>Chordata</taxon>
        <taxon>Craniata</taxon>
        <taxon>Vertebrata</taxon>
        <taxon>Euteleostomi</taxon>
        <taxon>Actinopterygii</taxon>
        <taxon>Neopterygii</taxon>
        <taxon>Teleostei</taxon>
        <taxon>Neoteleostei</taxon>
        <taxon>Acanthomorphata</taxon>
        <taxon>Eupercaria</taxon>
        <taxon>Perciformes</taxon>
        <taxon>Notothenioidei</taxon>
        <taxon>Pogonophryne</taxon>
    </lineage>
</organism>
<feature type="non-terminal residue" evidence="2">
    <location>
        <position position="1"/>
    </location>
</feature>